<comment type="caution">
    <text evidence="2">The sequence shown here is derived from an EMBL/GenBank/DDBJ whole genome shotgun (WGS) entry which is preliminary data.</text>
</comment>
<dbReference type="AlphaFoldDB" id="A0A4C1VLB5"/>
<protein>
    <submittedName>
        <fullName evidence="2">Uncharacterized protein</fullName>
    </submittedName>
</protein>
<accession>A0A4C1VLB5</accession>
<evidence type="ECO:0000313" key="3">
    <source>
        <dbReference type="Proteomes" id="UP000299102"/>
    </source>
</evidence>
<name>A0A4C1VLB5_EUMVA</name>
<evidence type="ECO:0000256" key="1">
    <source>
        <dbReference type="SAM" id="MobiDB-lite"/>
    </source>
</evidence>
<feature type="region of interest" description="Disordered" evidence="1">
    <location>
        <begin position="50"/>
        <end position="72"/>
    </location>
</feature>
<dbReference type="Proteomes" id="UP000299102">
    <property type="component" value="Unassembled WGS sequence"/>
</dbReference>
<evidence type="ECO:0000313" key="2">
    <source>
        <dbReference type="EMBL" id="GBP38545.1"/>
    </source>
</evidence>
<gene>
    <name evidence="2" type="ORF">EVAR_96147_1</name>
</gene>
<reference evidence="2 3" key="1">
    <citation type="journal article" date="2019" name="Commun. Biol.">
        <title>The bagworm genome reveals a unique fibroin gene that provides high tensile strength.</title>
        <authorList>
            <person name="Kono N."/>
            <person name="Nakamura H."/>
            <person name="Ohtoshi R."/>
            <person name="Tomita M."/>
            <person name="Numata K."/>
            <person name="Arakawa K."/>
        </authorList>
    </citation>
    <scope>NUCLEOTIDE SEQUENCE [LARGE SCALE GENOMIC DNA]</scope>
</reference>
<organism evidence="2 3">
    <name type="scientific">Eumeta variegata</name>
    <name type="common">Bagworm moth</name>
    <name type="synonym">Eumeta japonica</name>
    <dbReference type="NCBI Taxonomy" id="151549"/>
    <lineage>
        <taxon>Eukaryota</taxon>
        <taxon>Metazoa</taxon>
        <taxon>Ecdysozoa</taxon>
        <taxon>Arthropoda</taxon>
        <taxon>Hexapoda</taxon>
        <taxon>Insecta</taxon>
        <taxon>Pterygota</taxon>
        <taxon>Neoptera</taxon>
        <taxon>Endopterygota</taxon>
        <taxon>Lepidoptera</taxon>
        <taxon>Glossata</taxon>
        <taxon>Ditrysia</taxon>
        <taxon>Tineoidea</taxon>
        <taxon>Psychidae</taxon>
        <taxon>Oiketicinae</taxon>
        <taxon>Eumeta</taxon>
    </lineage>
</organism>
<proteinExistence type="predicted"/>
<feature type="compositionally biased region" description="Basic and acidic residues" evidence="1">
    <location>
        <begin position="61"/>
        <end position="72"/>
    </location>
</feature>
<keyword evidence="3" id="KW-1185">Reference proteome</keyword>
<dbReference type="EMBL" id="BGZK01000351">
    <property type="protein sequence ID" value="GBP38545.1"/>
    <property type="molecule type" value="Genomic_DNA"/>
</dbReference>
<sequence>MTPFEKAFLVFGVSFENFLPRFGSLFGILKVTRPKRCRVCLSLTPMESRRNPKNVAGRVPNQERHRVDRDQKDVVDHETKIRINTLTEIGQIIKRSESTTGPGSNEVFDICQSSGINIQSFGFVVERQIRGLRSLNLKPSTLAQCGLEAAQRVRHHLDDNVRGRQLNTFSEARTRDSC</sequence>